<evidence type="ECO:0000313" key="20">
    <source>
        <dbReference type="EMBL" id="KAJ8485975.1"/>
    </source>
</evidence>
<keyword evidence="12" id="KW-0675">Receptor</keyword>
<evidence type="ECO:0000256" key="9">
    <source>
        <dbReference type="ARBA" id="ARBA00022737"/>
    </source>
</evidence>
<feature type="domain" description="Brassinosteroid receptor BRI1 island" evidence="19">
    <location>
        <begin position="505"/>
        <end position="570"/>
    </location>
</feature>
<dbReference type="Pfam" id="PF08263">
    <property type="entry name" value="LRRNT_2"/>
    <property type="match status" value="1"/>
</dbReference>
<evidence type="ECO:0000256" key="12">
    <source>
        <dbReference type="ARBA" id="ARBA00023170"/>
    </source>
</evidence>
<dbReference type="Gene3D" id="3.80.10.10">
    <property type="entry name" value="Ribonuclease Inhibitor"/>
    <property type="match status" value="3"/>
</dbReference>
<evidence type="ECO:0000256" key="2">
    <source>
        <dbReference type="ARBA" id="ARBA00009592"/>
    </source>
</evidence>
<keyword evidence="21" id="KW-1185">Reference proteome</keyword>
<evidence type="ECO:0000256" key="11">
    <source>
        <dbReference type="ARBA" id="ARBA00023136"/>
    </source>
</evidence>
<dbReference type="PROSITE" id="PS51450">
    <property type="entry name" value="LRR"/>
    <property type="match status" value="1"/>
</dbReference>
<dbReference type="Gene3D" id="3.30.1490.310">
    <property type="match status" value="1"/>
</dbReference>
<comment type="subcellular location">
    <subcellularLocation>
        <location evidence="1">Cell membrane</location>
        <topology evidence="1">Single-pass type I membrane protein</topology>
    </subcellularLocation>
</comment>
<evidence type="ECO:0000256" key="6">
    <source>
        <dbReference type="ARBA" id="ARBA00022614"/>
    </source>
</evidence>
<comment type="similarity">
    <text evidence="2">Belongs to the RLP family.</text>
</comment>
<dbReference type="EC" id="2.7.11.1" evidence="3"/>
<organism evidence="20 21">
    <name type="scientific">Ensete ventricosum</name>
    <name type="common">Abyssinian banana</name>
    <name type="synonym">Musa ensete</name>
    <dbReference type="NCBI Taxonomy" id="4639"/>
    <lineage>
        <taxon>Eukaryota</taxon>
        <taxon>Viridiplantae</taxon>
        <taxon>Streptophyta</taxon>
        <taxon>Embryophyta</taxon>
        <taxon>Tracheophyta</taxon>
        <taxon>Spermatophyta</taxon>
        <taxon>Magnoliopsida</taxon>
        <taxon>Liliopsida</taxon>
        <taxon>Zingiberales</taxon>
        <taxon>Musaceae</taxon>
        <taxon>Ensete</taxon>
    </lineage>
</organism>
<dbReference type="FunFam" id="3.80.10.10:FF:000383">
    <property type="entry name" value="Leucine-rich repeat receptor protein kinase EMS1"/>
    <property type="match status" value="2"/>
</dbReference>
<evidence type="ECO:0000313" key="21">
    <source>
        <dbReference type="Proteomes" id="UP001222027"/>
    </source>
</evidence>
<dbReference type="Proteomes" id="UP001222027">
    <property type="component" value="Unassembled WGS sequence"/>
</dbReference>
<feature type="signal peptide" evidence="17">
    <location>
        <begin position="1"/>
        <end position="47"/>
    </location>
</feature>
<evidence type="ECO:0000256" key="3">
    <source>
        <dbReference type="ARBA" id="ARBA00012513"/>
    </source>
</evidence>
<evidence type="ECO:0000256" key="15">
    <source>
        <dbReference type="ARBA" id="ARBA00048679"/>
    </source>
</evidence>
<dbReference type="InterPro" id="IPR001611">
    <property type="entry name" value="Leu-rich_rpt"/>
</dbReference>
<proteinExistence type="inferred from homology"/>
<sequence length="874" mass="93310">MKKKRKQQQQLLAAAMTTKLHRSLFASSSTLLLFLLSFLSASGSSEAGDLDLLIAFKASISNPQILPSWSRGDLSPCSFAGVSCDAGGHVVAVSLRGIPLNADFRSVSSSLLALGSLQNLTLNAVNLTGTLAAAGEAPCGGLLSQLDLSGNILHGSLVDVHALAEVCSGLKSLNLSGNSVGNHPADGAAAVGFKLEILDLSFNKISRQDELRWLFSSLGGLRHIDLIGNRINGGRFPEIANCSALQHLDLSATGLSGELGVGALGRCPSLRYLNLSSNHLAGSLPSDLSSCTSLTSISLSNNNFSGDLPTDALTSMPNLRFLELAFNNFSGSLGDSISKLPLLEVLDLSSNHLTGSIPSGLCPSPDFGLKELYLQNNQLTGVIPESLSNCTQLNSLEGEIPAELSNIRTLENLILDNNGLTGAIPPELVNCTNLNWISLSSNQLSGPLPSWIGQLRNLAILKLGNNSFSGPIPPELGDCKSLIWLDLNSNQLNGSIPPTLAKQSGNIAVGLVTGKRYVYLRNDGISSHCRGTGNLLEFAGIRPEDLNRLPSHRICNFTRVYMGSTQYTFNNNGSMIFLDLSYNQLSGQIAKEIGNMYYLMILNLGHNLLSGLIPTELGSLRFVAVLDLSHNALEGPIPSSFSGLAMLSEIDLSNNKLNGSIPELGQLATFPRCRYENNSGLCGFPLPSCEGNTGADSGNQHQKTHRRQAYLTGSIAMGVFVFVFCIFGLVIVAVEKRKRQRNGKGNSNNSRDFYIDSRSYSGAGISNWKLTVTKETLHSKVRISDVFDPELLKEGAAVELELLEHLKIACACLDDRPLRRPTMLKVMAMFKEIQAGSMVDSNASAAAAAAAAAADDAFAEVDMSLKEESKEEKC</sequence>
<dbReference type="PANTHER" id="PTHR27000:SF800">
    <property type="entry name" value="OS11G0197000 PROTEIN"/>
    <property type="match status" value="1"/>
</dbReference>
<dbReference type="SMART" id="SM00369">
    <property type="entry name" value="LRR_TYP"/>
    <property type="match status" value="7"/>
</dbReference>
<evidence type="ECO:0000259" key="18">
    <source>
        <dbReference type="Pfam" id="PF08263"/>
    </source>
</evidence>
<feature type="domain" description="Leucine-rich repeat-containing N-terminal plant-type" evidence="18">
    <location>
        <begin position="48"/>
        <end position="85"/>
    </location>
</feature>
<protein>
    <recommendedName>
        <fullName evidence="3">non-specific serine/threonine protein kinase</fullName>
        <ecNumber evidence="3">2.7.11.1</ecNumber>
    </recommendedName>
</protein>
<evidence type="ECO:0000259" key="19">
    <source>
        <dbReference type="Pfam" id="PF20141"/>
    </source>
</evidence>
<dbReference type="InterPro" id="IPR045381">
    <property type="entry name" value="BRI1_island_dom"/>
</dbReference>
<evidence type="ECO:0000256" key="1">
    <source>
        <dbReference type="ARBA" id="ARBA00004251"/>
    </source>
</evidence>
<dbReference type="PRINTS" id="PR00019">
    <property type="entry name" value="LEURICHRPT"/>
</dbReference>
<evidence type="ECO:0000256" key="5">
    <source>
        <dbReference type="ARBA" id="ARBA00022527"/>
    </source>
</evidence>
<keyword evidence="8 17" id="KW-0732">Signal</keyword>
<evidence type="ECO:0000256" key="7">
    <source>
        <dbReference type="ARBA" id="ARBA00022692"/>
    </source>
</evidence>
<dbReference type="FunFam" id="3.80.10.10:FF:000111">
    <property type="entry name" value="LRR receptor-like serine/threonine-protein kinase ERECTA"/>
    <property type="match status" value="1"/>
</dbReference>
<dbReference type="PANTHER" id="PTHR27000">
    <property type="entry name" value="LEUCINE-RICH REPEAT RECEPTOR-LIKE PROTEIN KINASE FAMILY PROTEIN-RELATED"/>
    <property type="match status" value="1"/>
</dbReference>
<dbReference type="InterPro" id="IPR003591">
    <property type="entry name" value="Leu-rich_rpt_typical-subtyp"/>
</dbReference>
<dbReference type="Pfam" id="PF20141">
    <property type="entry name" value="Island"/>
    <property type="match status" value="1"/>
</dbReference>
<dbReference type="Pfam" id="PF00560">
    <property type="entry name" value="LRR_1"/>
    <property type="match status" value="7"/>
</dbReference>
<dbReference type="AlphaFoldDB" id="A0AAV8QW02"/>
<keyword evidence="11 16" id="KW-0472">Membrane</keyword>
<evidence type="ECO:0000256" key="8">
    <source>
        <dbReference type="ARBA" id="ARBA00022729"/>
    </source>
</evidence>
<feature type="chain" id="PRO_5043753923" description="non-specific serine/threonine protein kinase" evidence="17">
    <location>
        <begin position="48"/>
        <end position="874"/>
    </location>
</feature>
<gene>
    <name evidence="20" type="ORF">OPV22_018460</name>
</gene>
<accession>A0AAV8QW02</accession>
<keyword evidence="13" id="KW-0325">Glycoprotein</keyword>
<evidence type="ECO:0000256" key="17">
    <source>
        <dbReference type="SAM" id="SignalP"/>
    </source>
</evidence>
<dbReference type="GO" id="GO:0004674">
    <property type="term" value="F:protein serine/threonine kinase activity"/>
    <property type="evidence" value="ECO:0007669"/>
    <property type="project" value="UniProtKB-KW"/>
</dbReference>
<keyword evidence="5" id="KW-0723">Serine/threonine-protein kinase</keyword>
<dbReference type="GO" id="GO:0005886">
    <property type="term" value="C:plasma membrane"/>
    <property type="evidence" value="ECO:0007669"/>
    <property type="project" value="UniProtKB-SubCell"/>
</dbReference>
<dbReference type="InterPro" id="IPR032675">
    <property type="entry name" value="LRR_dom_sf"/>
</dbReference>
<comment type="caution">
    <text evidence="20">The sequence shown here is derived from an EMBL/GenBank/DDBJ whole genome shotgun (WGS) entry which is preliminary data.</text>
</comment>
<evidence type="ECO:0000256" key="13">
    <source>
        <dbReference type="ARBA" id="ARBA00023180"/>
    </source>
</evidence>
<evidence type="ECO:0000256" key="16">
    <source>
        <dbReference type="SAM" id="Phobius"/>
    </source>
</evidence>
<dbReference type="InterPro" id="IPR013210">
    <property type="entry name" value="LRR_N_plant-typ"/>
</dbReference>
<keyword evidence="9" id="KW-0677">Repeat</keyword>
<evidence type="ECO:0000256" key="14">
    <source>
        <dbReference type="ARBA" id="ARBA00047899"/>
    </source>
</evidence>
<keyword evidence="4" id="KW-1003">Cell membrane</keyword>
<dbReference type="SUPFAM" id="SSF52047">
    <property type="entry name" value="RNI-like"/>
    <property type="match status" value="2"/>
</dbReference>
<feature type="transmembrane region" description="Helical" evidence="16">
    <location>
        <begin position="709"/>
        <end position="734"/>
    </location>
</feature>
<keyword evidence="7 16" id="KW-0812">Transmembrane</keyword>
<keyword evidence="5" id="KW-0808">Transferase</keyword>
<keyword evidence="5" id="KW-0418">Kinase</keyword>
<keyword evidence="6" id="KW-0433">Leucine-rich repeat</keyword>
<name>A0AAV8QW02_ENSVE</name>
<evidence type="ECO:0000256" key="4">
    <source>
        <dbReference type="ARBA" id="ARBA00022475"/>
    </source>
</evidence>
<dbReference type="EMBL" id="JAQQAF010000005">
    <property type="protein sequence ID" value="KAJ8485975.1"/>
    <property type="molecule type" value="Genomic_DNA"/>
</dbReference>
<comment type="catalytic activity">
    <reaction evidence="14">
        <text>L-threonyl-[protein] + ATP = O-phospho-L-threonyl-[protein] + ADP + H(+)</text>
        <dbReference type="Rhea" id="RHEA:46608"/>
        <dbReference type="Rhea" id="RHEA-COMP:11060"/>
        <dbReference type="Rhea" id="RHEA-COMP:11605"/>
        <dbReference type="ChEBI" id="CHEBI:15378"/>
        <dbReference type="ChEBI" id="CHEBI:30013"/>
        <dbReference type="ChEBI" id="CHEBI:30616"/>
        <dbReference type="ChEBI" id="CHEBI:61977"/>
        <dbReference type="ChEBI" id="CHEBI:456216"/>
        <dbReference type="EC" id="2.7.11.1"/>
    </reaction>
</comment>
<reference evidence="20 21" key="1">
    <citation type="submission" date="2022-12" db="EMBL/GenBank/DDBJ databases">
        <title>Chromosome-scale assembly of the Ensete ventricosum genome.</title>
        <authorList>
            <person name="Dussert Y."/>
            <person name="Stocks J."/>
            <person name="Wendawek A."/>
            <person name="Woldeyes F."/>
            <person name="Nichols R.A."/>
            <person name="Borrell J.S."/>
        </authorList>
    </citation>
    <scope>NUCLEOTIDE SEQUENCE [LARGE SCALE GENOMIC DNA]</scope>
    <source>
        <strain evidence="21">cv. Maze</strain>
        <tissue evidence="20">Seeds</tissue>
    </source>
</reference>
<comment type="catalytic activity">
    <reaction evidence="15">
        <text>L-seryl-[protein] + ATP = O-phospho-L-seryl-[protein] + ADP + H(+)</text>
        <dbReference type="Rhea" id="RHEA:17989"/>
        <dbReference type="Rhea" id="RHEA-COMP:9863"/>
        <dbReference type="Rhea" id="RHEA-COMP:11604"/>
        <dbReference type="ChEBI" id="CHEBI:15378"/>
        <dbReference type="ChEBI" id="CHEBI:29999"/>
        <dbReference type="ChEBI" id="CHEBI:30616"/>
        <dbReference type="ChEBI" id="CHEBI:83421"/>
        <dbReference type="ChEBI" id="CHEBI:456216"/>
        <dbReference type="EC" id="2.7.11.1"/>
    </reaction>
</comment>
<dbReference type="Pfam" id="PF13855">
    <property type="entry name" value="LRR_8"/>
    <property type="match status" value="2"/>
</dbReference>
<evidence type="ECO:0000256" key="10">
    <source>
        <dbReference type="ARBA" id="ARBA00022989"/>
    </source>
</evidence>
<keyword evidence="10 16" id="KW-1133">Transmembrane helix</keyword>
<dbReference type="FunFam" id="3.30.1490.310:FF:000001">
    <property type="entry name" value="Serine/threonine-protein kinase BRI1-like 1"/>
    <property type="match status" value="1"/>
</dbReference>